<name>A0A285CSI9_9BACI</name>
<reference evidence="14 15" key="1">
    <citation type="submission" date="2017-08" db="EMBL/GenBank/DDBJ databases">
        <authorList>
            <person name="de Groot N.N."/>
        </authorList>
    </citation>
    <scope>NUCLEOTIDE SEQUENCE [LARGE SCALE GENOMIC DNA]</scope>
    <source>
        <strain evidence="14 15">JC228</strain>
    </source>
</reference>
<comment type="subcellular location">
    <subcellularLocation>
        <location evidence="2 11">Cell membrane</location>
        <topology evidence="2 11">Lipid-anchor</topology>
    </subcellularLocation>
</comment>
<evidence type="ECO:0000313" key="15">
    <source>
        <dbReference type="Proteomes" id="UP000219546"/>
    </source>
</evidence>
<accession>A0A285CSI9</accession>
<keyword evidence="9 11" id="KW-0413">Isomerase</keyword>
<keyword evidence="4 11" id="KW-1003">Cell membrane</keyword>
<evidence type="ECO:0000256" key="2">
    <source>
        <dbReference type="ARBA" id="ARBA00004193"/>
    </source>
</evidence>
<dbReference type="PANTHER" id="PTHR47245:SF1">
    <property type="entry name" value="FOLDASE PROTEIN PRSA"/>
    <property type="match status" value="1"/>
</dbReference>
<dbReference type="GO" id="GO:0003755">
    <property type="term" value="F:peptidyl-prolyl cis-trans isomerase activity"/>
    <property type="evidence" value="ECO:0007669"/>
    <property type="project" value="UniProtKB-UniRule"/>
</dbReference>
<organism evidence="14 15">
    <name type="scientific">Bacillus oleivorans</name>
    <dbReference type="NCBI Taxonomy" id="1448271"/>
    <lineage>
        <taxon>Bacteria</taxon>
        <taxon>Bacillati</taxon>
        <taxon>Bacillota</taxon>
        <taxon>Bacilli</taxon>
        <taxon>Bacillales</taxon>
        <taxon>Bacillaceae</taxon>
        <taxon>Bacillus</taxon>
    </lineage>
</organism>
<proteinExistence type="inferred from homology"/>
<evidence type="ECO:0000256" key="11">
    <source>
        <dbReference type="HAMAP-Rule" id="MF_01145"/>
    </source>
</evidence>
<protein>
    <recommendedName>
        <fullName evidence="11">Foldase protein PrsA</fullName>
        <ecNumber evidence="11">5.2.1.8</ecNumber>
    </recommendedName>
</protein>
<dbReference type="InterPro" id="IPR000297">
    <property type="entry name" value="PPIase_PpiC"/>
</dbReference>
<gene>
    <name evidence="11" type="primary">prsA</name>
    <name evidence="14" type="ORF">SAMN05877753_103391</name>
</gene>
<evidence type="ECO:0000256" key="12">
    <source>
        <dbReference type="SAM" id="SignalP"/>
    </source>
</evidence>
<comment type="similarity">
    <text evidence="3 11">Belongs to the PrsA family.</text>
</comment>
<dbReference type="EMBL" id="OAOP01000003">
    <property type="protein sequence ID" value="SNX70008.1"/>
    <property type="molecule type" value="Genomic_DNA"/>
</dbReference>
<evidence type="ECO:0000313" key="14">
    <source>
        <dbReference type="EMBL" id="SNX70008.1"/>
    </source>
</evidence>
<dbReference type="PROSITE" id="PS51257">
    <property type="entry name" value="PROKAR_LIPOPROTEIN"/>
    <property type="match status" value="1"/>
</dbReference>
<dbReference type="EC" id="5.2.1.8" evidence="11"/>
<dbReference type="GO" id="GO:0005886">
    <property type="term" value="C:plasma membrane"/>
    <property type="evidence" value="ECO:0007669"/>
    <property type="project" value="UniProtKB-SubCell"/>
</dbReference>
<keyword evidence="10 11" id="KW-0449">Lipoprotein</keyword>
<keyword evidence="6 11" id="KW-0697">Rotamase</keyword>
<feature type="chain" id="PRO_5012493066" description="Foldase protein PrsA" evidence="12">
    <location>
        <begin position="23"/>
        <end position="295"/>
    </location>
</feature>
<dbReference type="InterPro" id="IPR023058">
    <property type="entry name" value="PPIase_PpiC_CS"/>
</dbReference>
<dbReference type="InterPro" id="IPR027304">
    <property type="entry name" value="Trigger_fact/SurA_dom_sf"/>
</dbReference>
<keyword evidence="5 11" id="KW-0732">Signal</keyword>
<dbReference type="AlphaFoldDB" id="A0A285CSI9"/>
<evidence type="ECO:0000256" key="8">
    <source>
        <dbReference type="ARBA" id="ARBA00023139"/>
    </source>
</evidence>
<evidence type="ECO:0000256" key="10">
    <source>
        <dbReference type="ARBA" id="ARBA00023288"/>
    </source>
</evidence>
<dbReference type="Proteomes" id="UP000219546">
    <property type="component" value="Unassembled WGS sequence"/>
</dbReference>
<evidence type="ECO:0000256" key="7">
    <source>
        <dbReference type="ARBA" id="ARBA00023136"/>
    </source>
</evidence>
<dbReference type="RefSeq" id="WP_097158299.1">
    <property type="nucleotide sequence ID" value="NZ_JBEPMQ010000002.1"/>
</dbReference>
<evidence type="ECO:0000256" key="3">
    <source>
        <dbReference type="ARBA" id="ARBA00006071"/>
    </source>
</evidence>
<comment type="function">
    <text evidence="11">Plays a major role in protein secretion by helping the post-translocational extracellular folding of several secreted proteins.</text>
</comment>
<evidence type="ECO:0000256" key="5">
    <source>
        <dbReference type="ARBA" id="ARBA00022729"/>
    </source>
</evidence>
<dbReference type="InterPro" id="IPR046357">
    <property type="entry name" value="PPIase_dom_sf"/>
</dbReference>
<evidence type="ECO:0000256" key="9">
    <source>
        <dbReference type="ARBA" id="ARBA00023235"/>
    </source>
</evidence>
<evidence type="ECO:0000256" key="4">
    <source>
        <dbReference type="ARBA" id="ARBA00022475"/>
    </source>
</evidence>
<keyword evidence="7 11" id="KW-0472">Membrane</keyword>
<dbReference type="PROSITE" id="PS50198">
    <property type="entry name" value="PPIC_PPIASE_2"/>
    <property type="match status" value="1"/>
</dbReference>
<sequence>MKKWMKTFLLFGALALVLTACADEGQEEQEGKEDNSEAVVEFEGGTVTKDELYNEMKSTMGDQALQTLVQEKVLSEKFKVSDEKINEQLDPIKEQFGENFEMALQSSGFQNEEEFRRAIKLDLLRQEAAMSQVTDEDLETFYNEEWAPPRNVRHILVEDEATANEVKQKLKEGGDFAELAKEYSTDPGSKENGGDLGEVSKGQMLPEFEEAAFSLKVNEISDPVQSQYGYHIIEVTAAPEKPAFEDAKEDVIEGYKTAKLDQATIQAAVDKVLADAKIDVKDEDFQALFENTEEK</sequence>
<dbReference type="Gene3D" id="3.10.50.40">
    <property type="match status" value="1"/>
</dbReference>
<comment type="catalytic activity">
    <reaction evidence="1 11">
        <text>[protein]-peptidylproline (omega=180) = [protein]-peptidylproline (omega=0)</text>
        <dbReference type="Rhea" id="RHEA:16237"/>
        <dbReference type="Rhea" id="RHEA-COMP:10747"/>
        <dbReference type="Rhea" id="RHEA-COMP:10748"/>
        <dbReference type="ChEBI" id="CHEBI:83833"/>
        <dbReference type="ChEBI" id="CHEBI:83834"/>
        <dbReference type="EC" id="5.2.1.8"/>
    </reaction>
</comment>
<dbReference type="GO" id="GO:0006457">
    <property type="term" value="P:protein folding"/>
    <property type="evidence" value="ECO:0007669"/>
    <property type="project" value="UniProtKB-UniRule"/>
</dbReference>
<dbReference type="PROSITE" id="PS01096">
    <property type="entry name" value="PPIC_PPIASE_1"/>
    <property type="match status" value="1"/>
</dbReference>
<dbReference type="HAMAP" id="MF_01145">
    <property type="entry name" value="Foldase_PrsA"/>
    <property type="match status" value="1"/>
</dbReference>
<evidence type="ECO:0000256" key="6">
    <source>
        <dbReference type="ARBA" id="ARBA00023110"/>
    </source>
</evidence>
<dbReference type="Pfam" id="PF00639">
    <property type="entry name" value="Rotamase"/>
    <property type="match status" value="1"/>
</dbReference>
<feature type="domain" description="PpiC" evidence="13">
    <location>
        <begin position="147"/>
        <end position="237"/>
    </location>
</feature>
<dbReference type="SUPFAM" id="SSF54534">
    <property type="entry name" value="FKBP-like"/>
    <property type="match status" value="1"/>
</dbReference>
<dbReference type="SUPFAM" id="SSF109998">
    <property type="entry name" value="Triger factor/SurA peptide-binding domain-like"/>
    <property type="match status" value="1"/>
</dbReference>
<dbReference type="OrthoDB" id="14196at2"/>
<dbReference type="InterPro" id="IPR050245">
    <property type="entry name" value="PrsA_foldase"/>
</dbReference>
<keyword evidence="8 11" id="KW-0564">Palmitate</keyword>
<evidence type="ECO:0000259" key="13">
    <source>
        <dbReference type="PROSITE" id="PS50198"/>
    </source>
</evidence>
<dbReference type="PANTHER" id="PTHR47245">
    <property type="entry name" value="PEPTIDYLPROLYL ISOMERASE"/>
    <property type="match status" value="1"/>
</dbReference>
<evidence type="ECO:0000256" key="1">
    <source>
        <dbReference type="ARBA" id="ARBA00000971"/>
    </source>
</evidence>
<feature type="signal peptide" evidence="12">
    <location>
        <begin position="1"/>
        <end position="22"/>
    </location>
</feature>
<keyword evidence="15" id="KW-1185">Reference proteome</keyword>
<dbReference type="InterPro" id="IPR023059">
    <property type="entry name" value="Foldase_PrsA"/>
</dbReference>